<dbReference type="InterPro" id="IPR036047">
    <property type="entry name" value="F-box-like_dom_sf"/>
</dbReference>
<evidence type="ECO:0000259" key="1">
    <source>
        <dbReference type="Pfam" id="PF23622"/>
    </source>
</evidence>
<dbReference type="Pfam" id="PF23622">
    <property type="entry name" value="LRR_At1g61320_AtMIF1"/>
    <property type="match status" value="1"/>
</dbReference>
<evidence type="ECO:0000313" key="2">
    <source>
        <dbReference type="EMBL" id="VAI22460.1"/>
    </source>
</evidence>
<accession>A0A9R0WSP5</accession>
<dbReference type="SUPFAM" id="SSF52058">
    <property type="entry name" value="L domain-like"/>
    <property type="match status" value="1"/>
</dbReference>
<dbReference type="PANTHER" id="PTHR35545">
    <property type="entry name" value="F-BOX DOMAIN-CONTAINING PROTEIN"/>
    <property type="match status" value="1"/>
</dbReference>
<dbReference type="Proteomes" id="UP000324705">
    <property type="component" value="Chromosome 5A"/>
</dbReference>
<dbReference type="AlphaFoldDB" id="A0A9R0WSP5"/>
<name>A0A9R0WSP5_TRITD</name>
<dbReference type="Gramene" id="TRITD5Av1G209440.3">
    <property type="protein sequence ID" value="TRITD5Av1G209440.3"/>
    <property type="gene ID" value="TRITD5Av1G209440"/>
</dbReference>
<dbReference type="InterPro" id="IPR055357">
    <property type="entry name" value="LRR_At1g61320_AtMIF1"/>
</dbReference>
<sequence length="524" mass="60170">MLDSSFIMELNNVDSPVQVRINVRCKSSLFGTSEFIYSSVLNESALFMQQPEEEDRLSALTDDILLSIITRIDLITAARTSVLSTRWRLLPWLLPELNIDVKDFLPVPHPDPIDANDMHDAMVTLTKAVRSFFDKPRRESTLTNLQLKIYSITTFSSDIGPLVCGAIDSGLLKDLDLAILDETKPRDCDDPHMLRLANDTDHFFNAYPSVFHCLTRLSLHNVCFYKLDMHHLLFDRCTQLKYLRLFHCDAGRGFLSKIDAPNSELRVLDLDTCCFGRLELVCLPKLEKLHWDTWESEDAPLSFDSVPSLRELHLANGPELHQNVIKLSELLRGTMGIHTLTLDFMGENLWMQPEMKELSSAFSKLRMLSILGIFIEFDLIWTTALLEAAPSVEILQIQVYDHLCDIDGQVRLRSFPERRSPQWEMDCRGSKNLLLRELQIIWFKPLKQQLAFTRAMLERAPNLQKIILRDESCEACDDLGQPPPCSCAERLFPESKDEQERVVRRITDGAIFSGQVIFEDRKKL</sequence>
<evidence type="ECO:0000313" key="3">
    <source>
        <dbReference type="Proteomes" id="UP000324705"/>
    </source>
</evidence>
<protein>
    <recommendedName>
        <fullName evidence="1">At1g61320/AtMIF1 LRR domain-containing protein</fullName>
    </recommendedName>
</protein>
<organism evidence="2 3">
    <name type="scientific">Triticum turgidum subsp. durum</name>
    <name type="common">Durum wheat</name>
    <name type="synonym">Triticum durum</name>
    <dbReference type="NCBI Taxonomy" id="4567"/>
    <lineage>
        <taxon>Eukaryota</taxon>
        <taxon>Viridiplantae</taxon>
        <taxon>Streptophyta</taxon>
        <taxon>Embryophyta</taxon>
        <taxon>Tracheophyta</taxon>
        <taxon>Spermatophyta</taxon>
        <taxon>Magnoliopsida</taxon>
        <taxon>Liliopsida</taxon>
        <taxon>Poales</taxon>
        <taxon>Poaceae</taxon>
        <taxon>BOP clade</taxon>
        <taxon>Pooideae</taxon>
        <taxon>Triticodae</taxon>
        <taxon>Triticeae</taxon>
        <taxon>Triticinae</taxon>
        <taxon>Triticum</taxon>
    </lineage>
</organism>
<feature type="domain" description="At1g61320/AtMIF1 LRR" evidence="1">
    <location>
        <begin position="211"/>
        <end position="469"/>
    </location>
</feature>
<proteinExistence type="predicted"/>
<dbReference type="Gene3D" id="3.80.10.10">
    <property type="entry name" value="Ribonuclease Inhibitor"/>
    <property type="match status" value="1"/>
</dbReference>
<dbReference type="InterPro" id="IPR032675">
    <property type="entry name" value="LRR_dom_sf"/>
</dbReference>
<gene>
    <name evidence="2" type="ORF">TRITD_5Av1G209440</name>
</gene>
<dbReference type="OMA" id="FMQQPEE"/>
<keyword evidence="3" id="KW-1185">Reference proteome</keyword>
<dbReference type="SUPFAM" id="SSF81383">
    <property type="entry name" value="F-box domain"/>
    <property type="match status" value="1"/>
</dbReference>
<dbReference type="PANTHER" id="PTHR35545:SF19">
    <property type="entry name" value="F-BOX DOMAIN-CONTAINING PROTEIN"/>
    <property type="match status" value="1"/>
</dbReference>
<reference evidence="2 3" key="1">
    <citation type="submission" date="2017-09" db="EMBL/GenBank/DDBJ databases">
        <authorList>
            <consortium name="International Durum Wheat Genome Sequencing Consortium (IDWGSC)"/>
            <person name="Milanesi L."/>
        </authorList>
    </citation>
    <scope>NUCLEOTIDE SEQUENCE [LARGE SCALE GENOMIC DNA]</scope>
    <source>
        <strain evidence="3">cv. Svevo</strain>
    </source>
</reference>
<dbReference type="EMBL" id="LT934119">
    <property type="protein sequence ID" value="VAI22460.1"/>
    <property type="molecule type" value="Genomic_DNA"/>
</dbReference>